<dbReference type="Pfam" id="PF24883">
    <property type="entry name" value="NPHP3_N"/>
    <property type="match status" value="1"/>
</dbReference>
<proteinExistence type="predicted"/>
<organism evidence="4 5">
    <name type="scientific">Monosporascus ibericus</name>
    <dbReference type="NCBI Taxonomy" id="155417"/>
    <lineage>
        <taxon>Eukaryota</taxon>
        <taxon>Fungi</taxon>
        <taxon>Dikarya</taxon>
        <taxon>Ascomycota</taxon>
        <taxon>Pezizomycotina</taxon>
        <taxon>Sordariomycetes</taxon>
        <taxon>Xylariomycetidae</taxon>
        <taxon>Xylariales</taxon>
        <taxon>Xylariales incertae sedis</taxon>
        <taxon>Monosporascus</taxon>
    </lineage>
</organism>
<comment type="caution">
    <text evidence="4">The sequence shown here is derived from an EMBL/GenBank/DDBJ whole genome shotgun (WGS) entry which is preliminary data.</text>
</comment>
<dbReference type="Proteomes" id="UP000293360">
    <property type="component" value="Unassembled WGS sequence"/>
</dbReference>
<accession>A0A4Q4TYC6</accession>
<evidence type="ECO:0000259" key="3">
    <source>
        <dbReference type="Pfam" id="PF24883"/>
    </source>
</evidence>
<sequence length="936" mass="106062">MAEALGVAASVIAVLQLSARIISACDFYLEARQDMPTIVRSIRIEVNSLRGILEDCDLGGNRSTSELAALPSLQRLAGLDSPIEGCRHTLDELQQLVKCDAASISGSRRKRLSAFFWLLRWPLKEDKARKLLQDVAHYKATISVVQNSQTLVAFSRVEKKTAYIKDNLSDAEKDRILGWLVEVDPSSLHNQACNNYEDGTGSWMLKCPEWRSWLDFKTPLLWFHGIPGSGKTYLMSHLIEQTKQESYGKSKDESGRPVGFVYYYCHHSRNHDETVPLLRWILSQLCRQADYVPHSIRELFREGTLPRATALLECLGDMLEGFRSVRIFIDALDESTKPRTGLLASLKSIATEARFQKIGLVVASREHEDIKQSFRGIASAVSMSNQMVTADIKLYVRNKLEKTWEFNHWPGTLLNEVETTIATKAQGMFRYAACQIEAIRPLPTSREVERALEILPDTLDETYERVLAAVPPQCRRFTRNILMLLCAPRLGVHEIELFFGNPQTLVEAAILAPGTESSSQGTILFNERVMKETLGCLISVPDPPETFSFDVIGYPTFRDIRIAHFTVKEYLLSDRIASGPMSYFAVSLDECGTALLDTSLSKVLDFAGSPSPMTLSLAIALMMIRNCEFWEEFLKRPNSKALRKKLYTAVDPWEPHYNTIQRAQPSRFLQEHIRRYYGQSDDFLVDFVEIPKRRWTGLFLNILATGCDIIDVFIQDHEGFDCEEFLKDTCTLSHYCSIDFGSQDVITPLDILSSVPWSLYLDRLLDHVSIEPTTLMFGILIKEHYVHYPVGSASIYRLEPLLGAEFDYDARSYRVTPLQMAAFSYWHGWIKFLLEHGADPNYTGNPEGRVPFEKVVFIRKTKSGSDTTGFSPGFVGMRPLSILRRRMECMREPYGYPKKCKKILLRYGADEGGVAADGWVGDPQVDWKAQGPVEES</sequence>
<gene>
    <name evidence="4" type="ORF">DL764_000527</name>
</gene>
<dbReference type="InterPro" id="IPR027417">
    <property type="entry name" value="P-loop_NTPase"/>
</dbReference>
<name>A0A4Q4TYC6_9PEZI</name>
<feature type="signal peptide" evidence="2">
    <location>
        <begin position="1"/>
        <end position="24"/>
    </location>
</feature>
<dbReference type="SUPFAM" id="SSF48403">
    <property type="entry name" value="Ankyrin repeat"/>
    <property type="match status" value="1"/>
</dbReference>
<keyword evidence="2" id="KW-0732">Signal</keyword>
<feature type="domain" description="Nephrocystin 3-like N-terminal" evidence="3">
    <location>
        <begin position="199"/>
        <end position="365"/>
    </location>
</feature>
<dbReference type="EMBL" id="QJNU01000015">
    <property type="protein sequence ID" value="RYP10643.1"/>
    <property type="molecule type" value="Genomic_DNA"/>
</dbReference>
<dbReference type="InterPro" id="IPR056884">
    <property type="entry name" value="NPHP3-like_N"/>
</dbReference>
<dbReference type="PANTHER" id="PTHR10039:SF16">
    <property type="entry name" value="GPI INOSITOL-DEACYLASE"/>
    <property type="match status" value="1"/>
</dbReference>
<evidence type="ECO:0000313" key="4">
    <source>
        <dbReference type="EMBL" id="RYP10643.1"/>
    </source>
</evidence>
<evidence type="ECO:0000313" key="5">
    <source>
        <dbReference type="Proteomes" id="UP000293360"/>
    </source>
</evidence>
<dbReference type="PANTHER" id="PTHR10039">
    <property type="entry name" value="AMELOGENIN"/>
    <property type="match status" value="1"/>
</dbReference>
<dbReference type="OrthoDB" id="194358at2759"/>
<dbReference type="SUPFAM" id="SSF52540">
    <property type="entry name" value="P-loop containing nucleoside triphosphate hydrolases"/>
    <property type="match status" value="1"/>
</dbReference>
<evidence type="ECO:0000256" key="2">
    <source>
        <dbReference type="SAM" id="SignalP"/>
    </source>
</evidence>
<keyword evidence="1" id="KW-0677">Repeat</keyword>
<dbReference type="InterPro" id="IPR036770">
    <property type="entry name" value="Ankyrin_rpt-contain_sf"/>
</dbReference>
<feature type="chain" id="PRO_5020192708" description="Nephrocystin 3-like N-terminal domain-containing protein" evidence="2">
    <location>
        <begin position="25"/>
        <end position="936"/>
    </location>
</feature>
<dbReference type="STRING" id="155417.A0A4Q4TYC6"/>
<keyword evidence="5" id="KW-1185">Reference proteome</keyword>
<dbReference type="Gene3D" id="3.40.50.300">
    <property type="entry name" value="P-loop containing nucleotide triphosphate hydrolases"/>
    <property type="match status" value="1"/>
</dbReference>
<dbReference type="AlphaFoldDB" id="A0A4Q4TYC6"/>
<protein>
    <recommendedName>
        <fullName evidence="3">Nephrocystin 3-like N-terminal domain-containing protein</fullName>
    </recommendedName>
</protein>
<evidence type="ECO:0000256" key="1">
    <source>
        <dbReference type="ARBA" id="ARBA00022737"/>
    </source>
</evidence>
<reference evidence="4 5" key="1">
    <citation type="submission" date="2018-06" db="EMBL/GenBank/DDBJ databases">
        <title>Complete Genomes of Monosporascus.</title>
        <authorList>
            <person name="Robinson A.J."/>
            <person name="Natvig D.O."/>
        </authorList>
    </citation>
    <scope>NUCLEOTIDE SEQUENCE [LARGE SCALE GENOMIC DNA]</scope>
    <source>
        <strain evidence="4 5">CBS 110550</strain>
    </source>
</reference>